<dbReference type="RefSeq" id="XP_015178582.1">
    <property type="nucleotide sequence ID" value="XM_015323096.1"/>
</dbReference>
<proteinExistence type="predicted"/>
<dbReference type="GeneID" id="107067505"/>
<evidence type="ECO:0000256" key="7">
    <source>
        <dbReference type="ARBA" id="ARBA00023242"/>
    </source>
</evidence>
<gene>
    <name evidence="11" type="primary">LOC107067505</name>
</gene>
<accession>A0ABM1IEE5</accession>
<dbReference type="Proteomes" id="UP000694924">
    <property type="component" value="Unplaced"/>
</dbReference>
<sequence length="208" mass="24022">MKELYRLDLNMSQGQDVTLEKEEVSAANNALLFRLAVTKSFKNIAESVSEEEFRELTIVKKRSSSSLCRKLHKAMIDELLKRMNDELEEIYQEGSLEAGLKKVSKLSEEAVNSTNDQTVWRPPGNVELHLRSLDAEKIKAENEKLEKWLIEKENENAILMKKLTDDRAKLCATNDRVANILHRAPIIQEYLENQVEEVQHLLQVMEED</sequence>
<keyword evidence="10" id="KW-1185">Reference proteome</keyword>
<keyword evidence="9" id="KW-0137">Centromere</keyword>
<protein>
    <submittedName>
        <fullName evidence="11">Uncharacterized protein LOC107067505</fullName>
    </submittedName>
</protein>
<keyword evidence="5" id="KW-0498">Mitosis</keyword>
<organism evidence="10 11">
    <name type="scientific">Polistes dominula</name>
    <name type="common">European paper wasp</name>
    <name type="synonym">Vespa dominula</name>
    <dbReference type="NCBI Taxonomy" id="743375"/>
    <lineage>
        <taxon>Eukaryota</taxon>
        <taxon>Metazoa</taxon>
        <taxon>Ecdysozoa</taxon>
        <taxon>Arthropoda</taxon>
        <taxon>Hexapoda</taxon>
        <taxon>Insecta</taxon>
        <taxon>Pterygota</taxon>
        <taxon>Neoptera</taxon>
        <taxon>Endopterygota</taxon>
        <taxon>Hymenoptera</taxon>
        <taxon>Apocrita</taxon>
        <taxon>Aculeata</taxon>
        <taxon>Vespoidea</taxon>
        <taxon>Vespidae</taxon>
        <taxon>Polistinae</taxon>
        <taxon>Polistini</taxon>
        <taxon>Polistes</taxon>
    </lineage>
</organism>
<keyword evidence="6" id="KW-0995">Kinetochore</keyword>
<dbReference type="Pfam" id="PF03980">
    <property type="entry name" value="Nnf1"/>
    <property type="match status" value="1"/>
</dbReference>
<evidence type="ECO:0000256" key="8">
    <source>
        <dbReference type="ARBA" id="ARBA00023306"/>
    </source>
</evidence>
<evidence type="ECO:0000256" key="3">
    <source>
        <dbReference type="ARBA" id="ARBA00022454"/>
    </source>
</evidence>
<evidence type="ECO:0000256" key="1">
    <source>
        <dbReference type="ARBA" id="ARBA00004123"/>
    </source>
</evidence>
<reference evidence="11" key="1">
    <citation type="submission" date="2025-08" db="UniProtKB">
        <authorList>
            <consortium name="RefSeq"/>
        </authorList>
    </citation>
    <scope>IDENTIFICATION</scope>
    <source>
        <tissue evidence="11">Whole body</tissue>
    </source>
</reference>
<evidence type="ECO:0000256" key="5">
    <source>
        <dbReference type="ARBA" id="ARBA00022776"/>
    </source>
</evidence>
<keyword evidence="8" id="KW-0131">Cell cycle</keyword>
<name>A0ABM1IEE5_POLDO</name>
<evidence type="ECO:0000256" key="4">
    <source>
        <dbReference type="ARBA" id="ARBA00022618"/>
    </source>
</evidence>
<comment type="subcellular location">
    <subcellularLocation>
        <location evidence="2">Chromosome</location>
        <location evidence="2">Centromere</location>
        <location evidence="2">Kinetochore</location>
    </subcellularLocation>
    <subcellularLocation>
        <location evidence="1">Nucleus</location>
    </subcellularLocation>
</comment>
<evidence type="ECO:0000313" key="10">
    <source>
        <dbReference type="Proteomes" id="UP000694924"/>
    </source>
</evidence>
<keyword evidence="3" id="KW-0158">Chromosome</keyword>
<keyword evidence="7" id="KW-0539">Nucleus</keyword>
<evidence type="ECO:0000313" key="11">
    <source>
        <dbReference type="RefSeq" id="XP_015178582.1"/>
    </source>
</evidence>
<dbReference type="InterPro" id="IPR007128">
    <property type="entry name" value="PMF1/Nnf1"/>
</dbReference>
<evidence type="ECO:0000256" key="9">
    <source>
        <dbReference type="ARBA" id="ARBA00023328"/>
    </source>
</evidence>
<evidence type="ECO:0000256" key="2">
    <source>
        <dbReference type="ARBA" id="ARBA00004629"/>
    </source>
</evidence>
<keyword evidence="4" id="KW-0132">Cell division</keyword>
<evidence type="ECO:0000256" key="6">
    <source>
        <dbReference type="ARBA" id="ARBA00022838"/>
    </source>
</evidence>